<evidence type="ECO:0000313" key="3">
    <source>
        <dbReference type="Proteomes" id="UP000489600"/>
    </source>
</evidence>
<protein>
    <submittedName>
        <fullName evidence="2">Uncharacterized protein</fullName>
    </submittedName>
</protein>
<comment type="caution">
    <text evidence="2">The sequence shown here is derived from an EMBL/GenBank/DDBJ whole genome shotgun (WGS) entry which is preliminary data.</text>
</comment>
<accession>A0A565BJ88</accession>
<evidence type="ECO:0000313" key="2">
    <source>
        <dbReference type="EMBL" id="VVB01651.1"/>
    </source>
</evidence>
<name>A0A565BJ88_9BRAS</name>
<sequence>MPALRSSCGRGMEPLRSPCCRWLELVLGLGSWAWPLSGTVLEDEFALKTKAKFLRDESQLLLCLRQPRHPDRRAMPLKKRSASSFVGSGNLVSNSRCISLTPLQKPPSICCISPIPQEKPPTTMLMAMSSLSFVYGPMSESPNVRESRSSRAIEKLFDPIQPPMAPEPPVPPDPPDMVVPSTDA</sequence>
<dbReference type="AlphaFoldDB" id="A0A565BJ88"/>
<gene>
    <name evidence="2" type="ORF">ANE_LOCUS12095</name>
</gene>
<proteinExistence type="predicted"/>
<feature type="region of interest" description="Disordered" evidence="1">
    <location>
        <begin position="138"/>
        <end position="184"/>
    </location>
</feature>
<dbReference type="Proteomes" id="UP000489600">
    <property type="component" value="Unassembled WGS sequence"/>
</dbReference>
<feature type="compositionally biased region" description="Basic and acidic residues" evidence="1">
    <location>
        <begin position="143"/>
        <end position="157"/>
    </location>
</feature>
<reference evidence="2" key="1">
    <citation type="submission" date="2019-07" db="EMBL/GenBank/DDBJ databases">
        <authorList>
            <person name="Dittberner H."/>
        </authorList>
    </citation>
    <scope>NUCLEOTIDE SEQUENCE [LARGE SCALE GENOMIC DNA]</scope>
</reference>
<dbReference type="EMBL" id="CABITT030000004">
    <property type="protein sequence ID" value="VVB01651.1"/>
    <property type="molecule type" value="Genomic_DNA"/>
</dbReference>
<feature type="compositionally biased region" description="Pro residues" evidence="1">
    <location>
        <begin position="160"/>
        <end position="177"/>
    </location>
</feature>
<keyword evidence="3" id="KW-1185">Reference proteome</keyword>
<evidence type="ECO:0000256" key="1">
    <source>
        <dbReference type="SAM" id="MobiDB-lite"/>
    </source>
</evidence>
<organism evidence="2 3">
    <name type="scientific">Arabis nemorensis</name>
    <dbReference type="NCBI Taxonomy" id="586526"/>
    <lineage>
        <taxon>Eukaryota</taxon>
        <taxon>Viridiplantae</taxon>
        <taxon>Streptophyta</taxon>
        <taxon>Embryophyta</taxon>
        <taxon>Tracheophyta</taxon>
        <taxon>Spermatophyta</taxon>
        <taxon>Magnoliopsida</taxon>
        <taxon>eudicotyledons</taxon>
        <taxon>Gunneridae</taxon>
        <taxon>Pentapetalae</taxon>
        <taxon>rosids</taxon>
        <taxon>malvids</taxon>
        <taxon>Brassicales</taxon>
        <taxon>Brassicaceae</taxon>
        <taxon>Arabideae</taxon>
        <taxon>Arabis</taxon>
    </lineage>
</organism>